<keyword evidence="2" id="KW-0732">Signal</keyword>
<sequence>MTNRRSWSWLVPVAAALALAGCATLADTGPLGPAPKAASMLAPTTGAQGPRVSTAAAATRTAGPARDTSPVLYRMVVMGAGY</sequence>
<dbReference type="Proteomes" id="UP000289200">
    <property type="component" value="Unassembled WGS sequence"/>
</dbReference>
<feature type="signal peptide" evidence="2">
    <location>
        <begin position="1"/>
        <end position="25"/>
    </location>
</feature>
<proteinExistence type="predicted"/>
<evidence type="ECO:0000256" key="2">
    <source>
        <dbReference type="SAM" id="SignalP"/>
    </source>
</evidence>
<accession>A0A3S5CYI2</accession>
<evidence type="ECO:0000313" key="3">
    <source>
        <dbReference type="EMBL" id="VCU09973.1"/>
    </source>
</evidence>
<name>A0A3S5CYI2_9BRAD</name>
<keyword evidence="4" id="KW-1185">Reference proteome</keyword>
<dbReference type="EMBL" id="UWOC01000170">
    <property type="protein sequence ID" value="VCU09973.1"/>
    <property type="molecule type" value="Genomic_DNA"/>
</dbReference>
<feature type="region of interest" description="Disordered" evidence="1">
    <location>
        <begin position="34"/>
        <end position="65"/>
    </location>
</feature>
<dbReference type="AlphaFoldDB" id="A0A3S5CYI2"/>
<gene>
    <name evidence="3" type="ORF">RHODGE_RHODGE_03630</name>
</gene>
<reference evidence="4" key="1">
    <citation type="submission" date="2018-10" db="EMBL/GenBank/DDBJ databases">
        <authorList>
            <person name="Peiro R."/>
            <person name="Begona"/>
            <person name="Cbmso G."/>
            <person name="Lopez M."/>
            <person name="Gonzalez S."/>
            <person name="Sacristan E."/>
            <person name="Castillo E."/>
        </authorList>
    </citation>
    <scope>NUCLEOTIDE SEQUENCE [LARGE SCALE GENOMIC DNA]</scope>
</reference>
<comment type="caution">
    <text evidence="3">The sequence shown here is derived from an EMBL/GenBank/DDBJ whole genome shotgun (WGS) entry which is preliminary data.</text>
</comment>
<protein>
    <submittedName>
        <fullName evidence="3">Uncharacterized protein</fullName>
    </submittedName>
</protein>
<feature type="compositionally biased region" description="Low complexity" evidence="1">
    <location>
        <begin position="54"/>
        <end position="65"/>
    </location>
</feature>
<evidence type="ECO:0000256" key="1">
    <source>
        <dbReference type="SAM" id="MobiDB-lite"/>
    </source>
</evidence>
<feature type="chain" id="PRO_5018621251" evidence="2">
    <location>
        <begin position="26"/>
        <end position="82"/>
    </location>
</feature>
<dbReference type="PROSITE" id="PS51257">
    <property type="entry name" value="PROKAR_LIPOPROTEIN"/>
    <property type="match status" value="1"/>
</dbReference>
<dbReference type="RefSeq" id="WP_129610537.1">
    <property type="nucleotide sequence ID" value="NZ_UWOC01000170.1"/>
</dbReference>
<organism evidence="3 4">
    <name type="scientific">Rhodoplanes serenus</name>
    <dbReference type="NCBI Taxonomy" id="200615"/>
    <lineage>
        <taxon>Bacteria</taxon>
        <taxon>Pseudomonadati</taxon>
        <taxon>Pseudomonadota</taxon>
        <taxon>Alphaproteobacteria</taxon>
        <taxon>Hyphomicrobiales</taxon>
        <taxon>Nitrobacteraceae</taxon>
        <taxon>Rhodoplanes</taxon>
    </lineage>
</organism>
<evidence type="ECO:0000313" key="4">
    <source>
        <dbReference type="Proteomes" id="UP000289200"/>
    </source>
</evidence>